<evidence type="ECO:0000256" key="1">
    <source>
        <dbReference type="SAM" id="MobiDB-lite"/>
    </source>
</evidence>
<name>A0A5K7XH07_9BACT</name>
<proteinExistence type="predicted"/>
<evidence type="ECO:0000313" key="3">
    <source>
        <dbReference type="Proteomes" id="UP000326837"/>
    </source>
</evidence>
<dbReference type="Proteomes" id="UP000326837">
    <property type="component" value="Chromosome"/>
</dbReference>
<gene>
    <name evidence="2" type="ORF">PLANPX_5796</name>
</gene>
<dbReference type="EMBL" id="AP021861">
    <property type="protein sequence ID" value="BBO36184.1"/>
    <property type="molecule type" value="Genomic_DNA"/>
</dbReference>
<sequence length="89" mass="9928">MRQGNTGKEIEPRRHGGHDGERVNSPTSCLFLCASAPLREIFLGKAGLTQRRRGAKSIGQIMSFLGEPWRPGRFNSPAFRRVRRAVVVP</sequence>
<organism evidence="2 3">
    <name type="scientific">Lacipirellula parvula</name>
    <dbReference type="NCBI Taxonomy" id="2650471"/>
    <lineage>
        <taxon>Bacteria</taxon>
        <taxon>Pseudomonadati</taxon>
        <taxon>Planctomycetota</taxon>
        <taxon>Planctomycetia</taxon>
        <taxon>Pirellulales</taxon>
        <taxon>Lacipirellulaceae</taxon>
        <taxon>Lacipirellula</taxon>
    </lineage>
</organism>
<dbReference type="KEGG" id="lpav:PLANPX_5796"/>
<dbReference type="AlphaFoldDB" id="A0A5K7XH07"/>
<protein>
    <submittedName>
        <fullName evidence="2">Uncharacterized protein</fullName>
    </submittedName>
</protein>
<evidence type="ECO:0000313" key="2">
    <source>
        <dbReference type="EMBL" id="BBO36184.1"/>
    </source>
</evidence>
<feature type="compositionally biased region" description="Basic and acidic residues" evidence="1">
    <location>
        <begin position="8"/>
        <end position="22"/>
    </location>
</feature>
<feature type="region of interest" description="Disordered" evidence="1">
    <location>
        <begin position="1"/>
        <end position="24"/>
    </location>
</feature>
<reference evidence="3" key="1">
    <citation type="submission" date="2019-10" db="EMBL/GenBank/DDBJ databases">
        <title>Lacipirellula parvula gen. nov., sp. nov., representing a lineage of planctomycetes widespread in freshwater anoxic habitats, and description of the family Lacipirellulaceae.</title>
        <authorList>
            <person name="Dedysh S.N."/>
            <person name="Kulichevskaya I.S."/>
            <person name="Beletsky A.V."/>
            <person name="Rakitin A.L."/>
            <person name="Mardanov A.V."/>
            <person name="Ivanova A.A."/>
            <person name="Saltykova V.X."/>
            <person name="Rijpstra W.I.C."/>
            <person name="Sinninghe Damste J.S."/>
            <person name="Ravin N.V."/>
        </authorList>
    </citation>
    <scope>NUCLEOTIDE SEQUENCE [LARGE SCALE GENOMIC DNA]</scope>
    <source>
        <strain evidence="3">PX69</strain>
    </source>
</reference>
<accession>A0A5K7XH07</accession>
<keyword evidence="3" id="KW-1185">Reference proteome</keyword>